<organism evidence="16 17">
    <name type="scientific">Candidatus Roizmanbacteria bacterium CG11_big_fil_rev_8_21_14_0_20_35_14</name>
    <dbReference type="NCBI Taxonomy" id="1974855"/>
    <lineage>
        <taxon>Bacteria</taxon>
        <taxon>Candidatus Roizmaniibacteriota</taxon>
    </lineage>
</organism>
<keyword evidence="4" id="KW-0132">Cell division</keyword>
<sequence>MEDSFIIKGGKKLTGTLELSGAKNAALKMIIAALLYNEKVILENIPRINDVTELLQLIKSLGAKADFIDKNVVEINPTYLAKNKVDLLFASKIRASFMLFAPLLHKFANCFVPNPGGCRIGARPIDRIVDGMKSLGIEVKYNSRTGYYEAKMVNKPKGHYQFVKPSHTGTELLIMLSVFGKDKIVLENCANEPEIDNLIEFLNESRAKIKKIDGRVEIEGVDKLKFNKPFKIIPDRNEAVTYICLTLATGGYITLNNLSVDTIGIFAEKLKQAGVEVKINKDNSYFGYVNSLKPINVETSPHPGFMTDWQPNWAVLMTQAQGKSTIHERVFENRFSYVEELKKLGAKIKFVESKVSDPENLYFFNYKKNKKYSQIIEIEGPVKLHTGALNIADLRAGASLAIAALIANGESIVNGVSILERGYEDFVEKVRKLGGEIKKI</sequence>
<keyword evidence="8" id="KW-0131">Cell cycle</keyword>
<evidence type="ECO:0000313" key="16">
    <source>
        <dbReference type="EMBL" id="PIQ72979.1"/>
    </source>
</evidence>
<gene>
    <name evidence="16" type="primary">murA</name>
    <name evidence="16" type="ORF">COV86_00130</name>
</gene>
<accession>A0A2H0KNY8</accession>
<evidence type="ECO:0000256" key="5">
    <source>
        <dbReference type="ARBA" id="ARBA00022679"/>
    </source>
</evidence>
<evidence type="ECO:0000256" key="6">
    <source>
        <dbReference type="ARBA" id="ARBA00022960"/>
    </source>
</evidence>
<evidence type="ECO:0000256" key="9">
    <source>
        <dbReference type="ARBA" id="ARBA00023316"/>
    </source>
</evidence>
<evidence type="ECO:0000313" key="17">
    <source>
        <dbReference type="Proteomes" id="UP000229570"/>
    </source>
</evidence>
<evidence type="ECO:0000256" key="11">
    <source>
        <dbReference type="ARBA" id="ARBA00039108"/>
    </source>
</evidence>
<evidence type="ECO:0000259" key="15">
    <source>
        <dbReference type="Pfam" id="PF00275"/>
    </source>
</evidence>
<dbReference type="GO" id="GO:0051301">
    <property type="term" value="P:cell division"/>
    <property type="evidence" value="ECO:0007669"/>
    <property type="project" value="UniProtKB-KW"/>
</dbReference>
<protein>
    <recommendedName>
        <fullName evidence="12 14">UDP-N-acetylglucosamine 1-carboxyvinyltransferase</fullName>
        <ecNumber evidence="11 14">2.5.1.7</ecNumber>
    </recommendedName>
</protein>
<evidence type="ECO:0000256" key="12">
    <source>
        <dbReference type="ARBA" id="ARBA00039754"/>
    </source>
</evidence>
<keyword evidence="5 16" id="KW-0808">Transferase</keyword>
<evidence type="ECO:0000256" key="2">
    <source>
        <dbReference type="ARBA" id="ARBA00004752"/>
    </source>
</evidence>
<dbReference type="InterPro" id="IPR013792">
    <property type="entry name" value="RNA3'P_cycl/enolpyr_Trfase_a/b"/>
</dbReference>
<dbReference type="InterPro" id="IPR001986">
    <property type="entry name" value="Enolpyruvate_Tfrase_dom"/>
</dbReference>
<dbReference type="Pfam" id="PF00275">
    <property type="entry name" value="EPSP_synthase"/>
    <property type="match status" value="1"/>
</dbReference>
<dbReference type="EC" id="2.5.1.7" evidence="11 14"/>
<dbReference type="InterPro" id="IPR050068">
    <property type="entry name" value="MurA_subfamily"/>
</dbReference>
<proteinExistence type="inferred from homology"/>
<dbReference type="GO" id="GO:0008360">
    <property type="term" value="P:regulation of cell shape"/>
    <property type="evidence" value="ECO:0007669"/>
    <property type="project" value="UniProtKB-KW"/>
</dbReference>
<keyword evidence="6" id="KW-0133">Cell shape</keyword>
<dbReference type="Proteomes" id="UP000229570">
    <property type="component" value="Unassembled WGS sequence"/>
</dbReference>
<comment type="similarity">
    <text evidence="10">Belongs to the EPSP synthase family. MurA subfamily.</text>
</comment>
<reference evidence="16 17" key="1">
    <citation type="submission" date="2017-09" db="EMBL/GenBank/DDBJ databases">
        <title>Depth-based differentiation of microbial function through sediment-hosted aquifers and enrichment of novel symbionts in the deep terrestrial subsurface.</title>
        <authorList>
            <person name="Probst A.J."/>
            <person name="Ladd B."/>
            <person name="Jarett J.K."/>
            <person name="Geller-Mcgrath D.E."/>
            <person name="Sieber C.M."/>
            <person name="Emerson J.B."/>
            <person name="Anantharaman K."/>
            <person name="Thomas B.C."/>
            <person name="Malmstrom R."/>
            <person name="Stieglmeier M."/>
            <person name="Klingl A."/>
            <person name="Woyke T."/>
            <person name="Ryan C.M."/>
            <person name="Banfield J.F."/>
        </authorList>
    </citation>
    <scope>NUCLEOTIDE SEQUENCE [LARGE SCALE GENOMIC DNA]</scope>
    <source>
        <strain evidence="16">CG11_big_fil_rev_8_21_14_0_20_35_14</strain>
    </source>
</reference>
<dbReference type="NCBIfam" id="TIGR01072">
    <property type="entry name" value="murA"/>
    <property type="match status" value="1"/>
</dbReference>
<dbReference type="InterPro" id="IPR005750">
    <property type="entry name" value="UDP_GlcNAc_COvinyl_MurA"/>
</dbReference>
<keyword evidence="9" id="KW-0961">Cell wall biogenesis/degradation</keyword>
<dbReference type="GO" id="GO:0009252">
    <property type="term" value="P:peptidoglycan biosynthetic process"/>
    <property type="evidence" value="ECO:0007669"/>
    <property type="project" value="UniProtKB-UniRule"/>
</dbReference>
<evidence type="ECO:0000256" key="7">
    <source>
        <dbReference type="ARBA" id="ARBA00022984"/>
    </source>
</evidence>
<evidence type="ECO:0000256" key="8">
    <source>
        <dbReference type="ARBA" id="ARBA00023306"/>
    </source>
</evidence>
<dbReference type="PANTHER" id="PTHR43783">
    <property type="entry name" value="UDP-N-ACETYLGLUCOSAMINE 1-CARBOXYVINYLTRANSFERASE"/>
    <property type="match status" value="1"/>
</dbReference>
<evidence type="ECO:0000256" key="10">
    <source>
        <dbReference type="ARBA" id="ARBA00038367"/>
    </source>
</evidence>
<dbReference type="GO" id="GO:0005737">
    <property type="term" value="C:cytoplasm"/>
    <property type="evidence" value="ECO:0007669"/>
    <property type="project" value="UniProtKB-SubCell"/>
</dbReference>
<evidence type="ECO:0000256" key="14">
    <source>
        <dbReference type="NCBIfam" id="TIGR01072"/>
    </source>
</evidence>
<comment type="pathway">
    <text evidence="2">Cell wall biogenesis; peptidoglycan biosynthesis.</text>
</comment>
<dbReference type="Gene3D" id="3.65.10.10">
    <property type="entry name" value="Enolpyruvate transferase domain"/>
    <property type="match status" value="2"/>
</dbReference>
<dbReference type="GO" id="GO:0071555">
    <property type="term" value="P:cell wall organization"/>
    <property type="evidence" value="ECO:0007669"/>
    <property type="project" value="UniProtKB-KW"/>
</dbReference>
<comment type="caution">
    <text evidence="16">The sequence shown here is derived from an EMBL/GenBank/DDBJ whole genome shotgun (WGS) entry which is preliminary data.</text>
</comment>
<name>A0A2H0KNY8_9BACT</name>
<keyword evidence="7" id="KW-0573">Peptidoglycan synthesis</keyword>
<dbReference type="GO" id="GO:0019277">
    <property type="term" value="P:UDP-N-acetylgalactosamine biosynthetic process"/>
    <property type="evidence" value="ECO:0007669"/>
    <property type="project" value="InterPro"/>
</dbReference>
<dbReference type="InterPro" id="IPR036968">
    <property type="entry name" value="Enolpyruvate_Tfrase_sf"/>
</dbReference>
<dbReference type="SUPFAM" id="SSF55205">
    <property type="entry name" value="EPT/RTPC-like"/>
    <property type="match status" value="1"/>
</dbReference>
<evidence type="ECO:0000256" key="1">
    <source>
        <dbReference type="ARBA" id="ARBA00004496"/>
    </source>
</evidence>
<dbReference type="AlphaFoldDB" id="A0A2H0KNY8"/>
<comment type="subcellular location">
    <subcellularLocation>
        <location evidence="1">Cytoplasm</location>
    </subcellularLocation>
</comment>
<dbReference type="GO" id="GO:0008760">
    <property type="term" value="F:UDP-N-acetylglucosamine 1-carboxyvinyltransferase activity"/>
    <property type="evidence" value="ECO:0007669"/>
    <property type="project" value="UniProtKB-UniRule"/>
</dbReference>
<dbReference type="EMBL" id="PCVL01000002">
    <property type="protein sequence ID" value="PIQ72979.1"/>
    <property type="molecule type" value="Genomic_DNA"/>
</dbReference>
<keyword evidence="3" id="KW-0963">Cytoplasm</keyword>
<evidence type="ECO:0000256" key="4">
    <source>
        <dbReference type="ARBA" id="ARBA00022618"/>
    </source>
</evidence>
<dbReference type="NCBIfam" id="NF006873">
    <property type="entry name" value="PRK09369.1"/>
    <property type="match status" value="1"/>
</dbReference>
<dbReference type="PANTHER" id="PTHR43783:SF1">
    <property type="entry name" value="UDP-N-ACETYLGLUCOSAMINE 1-CARBOXYVINYLTRANSFERASE"/>
    <property type="match status" value="1"/>
</dbReference>
<comment type="catalytic activity">
    <reaction evidence="13">
        <text>phosphoenolpyruvate + UDP-N-acetyl-alpha-D-glucosamine = UDP-N-acetyl-3-O-(1-carboxyvinyl)-alpha-D-glucosamine + phosphate</text>
        <dbReference type="Rhea" id="RHEA:18681"/>
        <dbReference type="ChEBI" id="CHEBI:43474"/>
        <dbReference type="ChEBI" id="CHEBI:57705"/>
        <dbReference type="ChEBI" id="CHEBI:58702"/>
        <dbReference type="ChEBI" id="CHEBI:68483"/>
        <dbReference type="EC" id="2.5.1.7"/>
    </reaction>
</comment>
<evidence type="ECO:0000256" key="13">
    <source>
        <dbReference type="ARBA" id="ARBA00047527"/>
    </source>
</evidence>
<evidence type="ECO:0000256" key="3">
    <source>
        <dbReference type="ARBA" id="ARBA00022490"/>
    </source>
</evidence>
<feature type="domain" description="Enolpyruvate transferase" evidence="15">
    <location>
        <begin position="8"/>
        <end position="429"/>
    </location>
</feature>
<dbReference type="CDD" id="cd01555">
    <property type="entry name" value="UdpNAET"/>
    <property type="match status" value="1"/>
</dbReference>